<evidence type="ECO:0000256" key="4">
    <source>
        <dbReference type="PROSITE-ProRule" id="PRU00322"/>
    </source>
</evidence>
<protein>
    <recommendedName>
        <fullName evidence="6">RanBP2-type domain-containing protein</fullName>
    </recommendedName>
</protein>
<dbReference type="GO" id="GO:0003729">
    <property type="term" value="F:mRNA binding"/>
    <property type="evidence" value="ECO:0007669"/>
    <property type="project" value="TreeGrafter"/>
</dbReference>
<dbReference type="InterPro" id="IPR001876">
    <property type="entry name" value="Znf_RanBP2"/>
</dbReference>
<feature type="domain" description="RanBP2-type" evidence="6">
    <location>
        <begin position="287"/>
        <end position="316"/>
    </location>
</feature>
<keyword evidence="2 4" id="KW-0863">Zinc-finger</keyword>
<evidence type="ECO:0000256" key="5">
    <source>
        <dbReference type="SAM" id="MobiDB-lite"/>
    </source>
</evidence>
<feature type="domain" description="RanBP2-type" evidence="6">
    <location>
        <begin position="240"/>
        <end position="273"/>
    </location>
</feature>
<evidence type="ECO:0000259" key="6">
    <source>
        <dbReference type="PROSITE" id="PS50199"/>
    </source>
</evidence>
<keyword evidence="8" id="KW-1185">Reference proteome</keyword>
<dbReference type="EMBL" id="CAXKWB010011791">
    <property type="protein sequence ID" value="CAL4102297.1"/>
    <property type="molecule type" value="Genomic_DNA"/>
</dbReference>
<accession>A0AAV2QVE0</accession>
<sequence>QFLGTQSRCIAQRSIATSVQSQRYRVQNEPSYLDTCERSKLFAIRQTTFWQFNSYYSSTSSLTDKEFINVDERVVALEEKGNSKSNPAGSLDNSASLLIETDNITLSENNSEEVTQNKSEETQENQNANNPLFRKGDWICGICQYHNFSRRTECNKCNNSRGEAKEEFNNSRGEAKEENRKKRYGDWKCNLCGFDNFAYRTVCFKCKVEKNTDLIKNKKLEENAINDIDIIKTDTSNVIRANKNRSEWYCYDCKALNYARRTNCFKCDASRSAMMQLANNESIQTAREGDWICPQCQFINFQRRTSCMKCKVEKGKA</sequence>
<dbReference type="Proteomes" id="UP001497623">
    <property type="component" value="Unassembled WGS sequence"/>
</dbReference>
<dbReference type="SUPFAM" id="SSF90209">
    <property type="entry name" value="Ran binding protein zinc finger-like"/>
    <property type="match status" value="4"/>
</dbReference>
<proteinExistence type="predicted"/>
<keyword evidence="1" id="KW-0479">Metal-binding</keyword>
<evidence type="ECO:0000313" key="7">
    <source>
        <dbReference type="EMBL" id="CAL4102297.1"/>
    </source>
</evidence>
<dbReference type="Pfam" id="PF00641">
    <property type="entry name" value="Zn_ribbon_RanBP"/>
    <property type="match status" value="3"/>
</dbReference>
<evidence type="ECO:0000256" key="2">
    <source>
        <dbReference type="ARBA" id="ARBA00022771"/>
    </source>
</evidence>
<gene>
    <name evidence="7" type="ORF">MNOR_LOCUS17277</name>
</gene>
<name>A0AAV2QVE0_MEGNR</name>
<feature type="region of interest" description="Disordered" evidence="5">
    <location>
        <begin position="108"/>
        <end position="130"/>
    </location>
</feature>
<reference evidence="7 8" key="1">
    <citation type="submission" date="2024-05" db="EMBL/GenBank/DDBJ databases">
        <authorList>
            <person name="Wallberg A."/>
        </authorList>
    </citation>
    <scope>NUCLEOTIDE SEQUENCE [LARGE SCALE GENOMIC DNA]</scope>
</reference>
<feature type="domain" description="RanBP2-type" evidence="6">
    <location>
        <begin position="183"/>
        <end position="212"/>
    </location>
</feature>
<evidence type="ECO:0000256" key="1">
    <source>
        <dbReference type="ARBA" id="ARBA00022723"/>
    </source>
</evidence>
<dbReference type="InterPro" id="IPR036443">
    <property type="entry name" value="Znf_RanBP2_sf"/>
</dbReference>
<dbReference type="AlphaFoldDB" id="A0AAV2QVE0"/>
<dbReference type="PANTHER" id="PTHR23111:SF40">
    <property type="entry name" value="RNA-BINDING PROTEIN INVOLVED IN HETEROCHROMATIN ASSEMBLY-RELATED"/>
    <property type="match status" value="1"/>
</dbReference>
<comment type="caution">
    <text evidence="7">The sequence shown here is derived from an EMBL/GenBank/DDBJ whole genome shotgun (WGS) entry which is preliminary data.</text>
</comment>
<dbReference type="GO" id="GO:0008270">
    <property type="term" value="F:zinc ion binding"/>
    <property type="evidence" value="ECO:0007669"/>
    <property type="project" value="UniProtKB-KW"/>
</dbReference>
<dbReference type="Gene3D" id="4.10.1060.10">
    <property type="entry name" value="Zinc finger, RanBP2-type"/>
    <property type="match status" value="4"/>
</dbReference>
<dbReference type="PROSITE" id="PS01358">
    <property type="entry name" value="ZF_RANBP2_1"/>
    <property type="match status" value="4"/>
</dbReference>
<dbReference type="PROSITE" id="PS50199">
    <property type="entry name" value="ZF_RANBP2_2"/>
    <property type="match status" value="4"/>
</dbReference>
<evidence type="ECO:0000256" key="3">
    <source>
        <dbReference type="ARBA" id="ARBA00022833"/>
    </source>
</evidence>
<keyword evidence="3" id="KW-0862">Zinc</keyword>
<feature type="compositionally biased region" description="Polar residues" evidence="5">
    <location>
        <begin position="108"/>
        <end position="117"/>
    </location>
</feature>
<organism evidence="7 8">
    <name type="scientific">Meganyctiphanes norvegica</name>
    <name type="common">Northern krill</name>
    <name type="synonym">Thysanopoda norvegica</name>
    <dbReference type="NCBI Taxonomy" id="48144"/>
    <lineage>
        <taxon>Eukaryota</taxon>
        <taxon>Metazoa</taxon>
        <taxon>Ecdysozoa</taxon>
        <taxon>Arthropoda</taxon>
        <taxon>Crustacea</taxon>
        <taxon>Multicrustacea</taxon>
        <taxon>Malacostraca</taxon>
        <taxon>Eumalacostraca</taxon>
        <taxon>Eucarida</taxon>
        <taxon>Euphausiacea</taxon>
        <taxon>Euphausiidae</taxon>
        <taxon>Meganyctiphanes</taxon>
    </lineage>
</organism>
<dbReference type="PANTHER" id="PTHR23111">
    <property type="entry name" value="ZINC FINGER PROTEIN"/>
    <property type="match status" value="1"/>
</dbReference>
<feature type="non-terminal residue" evidence="7">
    <location>
        <position position="1"/>
    </location>
</feature>
<feature type="domain" description="RanBP2-type" evidence="6">
    <location>
        <begin position="134"/>
        <end position="163"/>
    </location>
</feature>
<evidence type="ECO:0000313" key="8">
    <source>
        <dbReference type="Proteomes" id="UP001497623"/>
    </source>
</evidence>
<dbReference type="SMART" id="SM00547">
    <property type="entry name" value="ZnF_RBZ"/>
    <property type="match status" value="4"/>
</dbReference>